<dbReference type="GO" id="GO:0005975">
    <property type="term" value="P:carbohydrate metabolic process"/>
    <property type="evidence" value="ECO:0007669"/>
    <property type="project" value="InterPro"/>
</dbReference>
<organism evidence="7 8">
    <name type="scientific">Aquibacillus salsiterrae</name>
    <dbReference type="NCBI Taxonomy" id="2950439"/>
    <lineage>
        <taxon>Bacteria</taxon>
        <taxon>Bacillati</taxon>
        <taxon>Bacillota</taxon>
        <taxon>Bacilli</taxon>
        <taxon>Bacillales</taxon>
        <taxon>Bacillaceae</taxon>
        <taxon>Aquibacillus</taxon>
    </lineage>
</organism>
<evidence type="ECO:0000256" key="3">
    <source>
        <dbReference type="ARBA" id="ARBA00022777"/>
    </source>
</evidence>
<dbReference type="Pfam" id="PF02782">
    <property type="entry name" value="FGGY_C"/>
    <property type="match status" value="1"/>
</dbReference>
<dbReference type="InterPro" id="IPR050406">
    <property type="entry name" value="FGGY_Carb_Kinase"/>
</dbReference>
<dbReference type="Pfam" id="PF00370">
    <property type="entry name" value="FGGY_N"/>
    <property type="match status" value="1"/>
</dbReference>
<dbReference type="PROSITE" id="PS00445">
    <property type="entry name" value="FGGY_KINASES_2"/>
    <property type="match status" value="1"/>
</dbReference>
<dbReference type="InterPro" id="IPR018483">
    <property type="entry name" value="Carb_kinase_FGGY_CS"/>
</dbReference>
<dbReference type="GO" id="GO:0016773">
    <property type="term" value="F:phosphotransferase activity, alcohol group as acceptor"/>
    <property type="evidence" value="ECO:0007669"/>
    <property type="project" value="InterPro"/>
</dbReference>
<dbReference type="InterPro" id="IPR043129">
    <property type="entry name" value="ATPase_NBD"/>
</dbReference>
<evidence type="ECO:0000259" key="6">
    <source>
        <dbReference type="Pfam" id="PF02782"/>
    </source>
</evidence>
<dbReference type="SUPFAM" id="SSF53067">
    <property type="entry name" value="Actin-like ATPase domain"/>
    <property type="match status" value="2"/>
</dbReference>
<dbReference type="RefSeq" id="WP_272445073.1">
    <property type="nucleotide sequence ID" value="NZ_JAMQKC010000002.1"/>
</dbReference>
<comment type="similarity">
    <text evidence="1 4">Belongs to the FGGY kinase family.</text>
</comment>
<dbReference type="InterPro" id="IPR018485">
    <property type="entry name" value="FGGY_C"/>
</dbReference>
<protein>
    <submittedName>
        <fullName evidence="7">Gluconokinase</fullName>
    </submittedName>
</protein>
<keyword evidence="3 4" id="KW-0418">Kinase</keyword>
<evidence type="ECO:0000256" key="2">
    <source>
        <dbReference type="ARBA" id="ARBA00022679"/>
    </source>
</evidence>
<evidence type="ECO:0000259" key="5">
    <source>
        <dbReference type="Pfam" id="PF00370"/>
    </source>
</evidence>
<dbReference type="Proteomes" id="UP001145069">
    <property type="component" value="Unassembled WGS sequence"/>
</dbReference>
<dbReference type="InterPro" id="IPR000577">
    <property type="entry name" value="Carb_kinase_FGGY"/>
</dbReference>
<sequence>MVKELVIGLDIGTTSAKAVLFDIEGKIIAETEEMIETIHPEIGWAEQIPDDVERCAKEALKNIIKHIDPSSEKLLGVGFSCAMHSLLCLDDKMAPLSNVIIWSDGRSSEQADKLNKAEGKTVYLNTGTPIHPMSPFVKLVWMDETNYEAKHEATYFVSMKEYILWKWFKQRVVDYSMASATGLFNINTYQWDKQALALANIKEEQLSEIVSPETILAKLDKQLAREIGLSEDVPFVIGAADGQLANLGDGAIEPGEVAISVGTSGAIRQFAKGAPINPNRETFTYAFANDTSIIGGPTNNGGIALQWLKEILNFDGDHAALIAKAENVPTGADGLIFLPYVNGERAPVWNQRAKGNFFGLQIEHRDGHLVKAVLEGIALNLYHISQSLEKVAGEPNRICVNGGLAKSELWVQILADIFGKDVHLSETHHGAAWGAAWTALVGVGKVQSYQDIKQHIAIKKVIQPNQSNHERYQQIFAKFVGLSKDIAKYF</sequence>
<dbReference type="PANTHER" id="PTHR43095">
    <property type="entry name" value="SUGAR KINASE"/>
    <property type="match status" value="1"/>
</dbReference>
<evidence type="ECO:0000256" key="4">
    <source>
        <dbReference type="RuleBase" id="RU003733"/>
    </source>
</evidence>
<keyword evidence="2 4" id="KW-0808">Transferase</keyword>
<proteinExistence type="inferred from homology"/>
<evidence type="ECO:0000313" key="7">
    <source>
        <dbReference type="EMBL" id="MDC3416091.1"/>
    </source>
</evidence>
<dbReference type="InterPro" id="IPR018484">
    <property type="entry name" value="FGGY_N"/>
</dbReference>
<dbReference type="AlphaFoldDB" id="A0A9X3WCX5"/>
<feature type="domain" description="Carbohydrate kinase FGGY C-terminal" evidence="6">
    <location>
        <begin position="258"/>
        <end position="441"/>
    </location>
</feature>
<comment type="caution">
    <text evidence="7">The sequence shown here is derived from an EMBL/GenBank/DDBJ whole genome shotgun (WGS) entry which is preliminary data.</text>
</comment>
<feature type="domain" description="Carbohydrate kinase FGGY N-terminal" evidence="5">
    <location>
        <begin position="6"/>
        <end position="248"/>
    </location>
</feature>
<dbReference type="PANTHER" id="PTHR43095:SF2">
    <property type="entry name" value="GLUCONOKINASE"/>
    <property type="match status" value="1"/>
</dbReference>
<evidence type="ECO:0000313" key="8">
    <source>
        <dbReference type="Proteomes" id="UP001145069"/>
    </source>
</evidence>
<dbReference type="EMBL" id="JAMQKC010000002">
    <property type="protein sequence ID" value="MDC3416091.1"/>
    <property type="molecule type" value="Genomic_DNA"/>
</dbReference>
<reference evidence="7" key="1">
    <citation type="submission" date="2022-06" db="EMBL/GenBank/DDBJ databases">
        <title>Aquibacillus sp. a new bacterium isolated from soil saline samples.</title>
        <authorList>
            <person name="Galisteo C."/>
            <person name="De La Haba R."/>
            <person name="Sanchez-Porro C."/>
            <person name="Ventosa A."/>
        </authorList>
    </citation>
    <scope>NUCLEOTIDE SEQUENCE</scope>
    <source>
        <strain evidence="7">3ASR75-54</strain>
    </source>
</reference>
<keyword evidence="8" id="KW-1185">Reference proteome</keyword>
<name>A0A9X3WCX5_9BACI</name>
<gene>
    <name evidence="7" type="ORF">NC799_04080</name>
</gene>
<accession>A0A9X3WCX5</accession>
<dbReference type="GO" id="GO:0016301">
    <property type="term" value="F:kinase activity"/>
    <property type="evidence" value="ECO:0007669"/>
    <property type="project" value="UniProtKB-KW"/>
</dbReference>
<dbReference type="PIRSF" id="PIRSF000538">
    <property type="entry name" value="GlpK"/>
    <property type="match status" value="1"/>
</dbReference>
<dbReference type="CDD" id="cd07770">
    <property type="entry name" value="ASKHA_NBD_FGGY_GntK"/>
    <property type="match status" value="1"/>
</dbReference>
<evidence type="ECO:0000256" key="1">
    <source>
        <dbReference type="ARBA" id="ARBA00009156"/>
    </source>
</evidence>
<dbReference type="Gene3D" id="3.30.420.40">
    <property type="match status" value="2"/>
</dbReference>